<comment type="caution">
    <text evidence="1">The sequence shown here is derived from an EMBL/GenBank/DDBJ whole genome shotgun (WGS) entry which is preliminary data.</text>
</comment>
<reference evidence="1 2" key="1">
    <citation type="submission" date="2021-01" db="EMBL/GenBank/DDBJ databases">
        <title>Sequencing the genomes of 1000 actinobacteria strains.</title>
        <authorList>
            <person name="Klenk H.-P."/>
        </authorList>
    </citation>
    <scope>NUCLEOTIDE SEQUENCE [LARGE SCALE GENOMIC DNA]</scope>
    <source>
        <strain evidence="1 2">DSM 18662</strain>
    </source>
</reference>
<dbReference type="Proteomes" id="UP000704762">
    <property type="component" value="Unassembled WGS sequence"/>
</dbReference>
<proteinExistence type="predicted"/>
<keyword evidence="1" id="KW-0132">Cell division</keyword>
<evidence type="ECO:0000313" key="2">
    <source>
        <dbReference type="Proteomes" id="UP000704762"/>
    </source>
</evidence>
<sequence>MSDVTELTVRELIIELDRIEQTIRVTNTFAPVAESPGSDRVVINVDLVALAEREQEITAELARRRTTLREWAAHRLVDQARA</sequence>
<dbReference type="RefSeq" id="WP_204916293.1">
    <property type="nucleotide sequence ID" value="NZ_BAAAQP010000011.1"/>
</dbReference>
<protein>
    <submittedName>
        <fullName evidence="1">Cell division FtsZ-interacting protein ZapD</fullName>
    </submittedName>
</protein>
<dbReference type="GO" id="GO:0051301">
    <property type="term" value="P:cell division"/>
    <property type="evidence" value="ECO:0007669"/>
    <property type="project" value="UniProtKB-KW"/>
</dbReference>
<gene>
    <name evidence="1" type="ORF">JOE57_000561</name>
</gene>
<evidence type="ECO:0000313" key="1">
    <source>
        <dbReference type="EMBL" id="MBM7797640.1"/>
    </source>
</evidence>
<keyword evidence="2" id="KW-1185">Reference proteome</keyword>
<dbReference type="EMBL" id="JAFBCF010000001">
    <property type="protein sequence ID" value="MBM7797640.1"/>
    <property type="molecule type" value="Genomic_DNA"/>
</dbReference>
<name>A0ABS2RF61_9ACTN</name>
<accession>A0ABS2RF61</accession>
<keyword evidence="1" id="KW-0131">Cell cycle</keyword>
<organism evidence="1 2">
    <name type="scientific">Microlunatus panaciterrae</name>
    <dbReference type="NCBI Taxonomy" id="400768"/>
    <lineage>
        <taxon>Bacteria</taxon>
        <taxon>Bacillati</taxon>
        <taxon>Actinomycetota</taxon>
        <taxon>Actinomycetes</taxon>
        <taxon>Propionibacteriales</taxon>
        <taxon>Propionibacteriaceae</taxon>
        <taxon>Microlunatus</taxon>
    </lineage>
</organism>